<dbReference type="AlphaFoldDB" id="A0A5J4TSL7"/>
<evidence type="ECO:0000313" key="2">
    <source>
        <dbReference type="Proteomes" id="UP000324800"/>
    </source>
</evidence>
<dbReference type="Proteomes" id="UP000324800">
    <property type="component" value="Unassembled WGS sequence"/>
</dbReference>
<name>A0A5J4TSL7_9EUKA</name>
<reference evidence="1 2" key="1">
    <citation type="submission" date="2019-03" db="EMBL/GenBank/DDBJ databases">
        <title>Single cell metagenomics reveals metabolic interactions within the superorganism composed of flagellate Streblomastix strix and complex community of Bacteroidetes bacteria on its surface.</title>
        <authorList>
            <person name="Treitli S.C."/>
            <person name="Kolisko M."/>
            <person name="Husnik F."/>
            <person name="Keeling P."/>
            <person name="Hampl V."/>
        </authorList>
    </citation>
    <scope>NUCLEOTIDE SEQUENCE [LARGE SCALE GENOMIC DNA]</scope>
    <source>
        <strain evidence="1">ST1C</strain>
    </source>
</reference>
<dbReference type="EMBL" id="SNRW01025834">
    <property type="protein sequence ID" value="KAA6361238.1"/>
    <property type="molecule type" value="Genomic_DNA"/>
</dbReference>
<comment type="caution">
    <text evidence="1">The sequence shown here is derived from an EMBL/GenBank/DDBJ whole genome shotgun (WGS) entry which is preliminary data.</text>
</comment>
<accession>A0A5J4TSL7</accession>
<gene>
    <name evidence="1" type="ORF">EZS28_043235</name>
</gene>
<protein>
    <submittedName>
        <fullName evidence="1">Uncharacterized protein</fullName>
    </submittedName>
</protein>
<evidence type="ECO:0000313" key="1">
    <source>
        <dbReference type="EMBL" id="KAA6361238.1"/>
    </source>
</evidence>
<organism evidence="1 2">
    <name type="scientific">Streblomastix strix</name>
    <dbReference type="NCBI Taxonomy" id="222440"/>
    <lineage>
        <taxon>Eukaryota</taxon>
        <taxon>Metamonada</taxon>
        <taxon>Preaxostyla</taxon>
        <taxon>Oxymonadida</taxon>
        <taxon>Streblomastigidae</taxon>
        <taxon>Streblomastix</taxon>
    </lineage>
</organism>
<sequence length="196" mass="22861">MEYNQEVLISANAITLFTDSYELNKQRIEKEQPEFESKSSLVEISTSLNYLSYQIHNNNTSKSVIQIPNLLKSLITLATFRIGTHLREEIDLQRIEVRHWSRDCLWQIQQYGDEQVQSELVNNSYGRMICISYCTAGGKGEEYDLGIYNGLFYFSRFLRKLHDGRNYNYSSFQPLPLLVPVSLEQIEEEGINENEI</sequence>
<proteinExistence type="predicted"/>